<organism evidence="2 3">
    <name type="scientific">Myroides odoratus</name>
    <name type="common">Flavobacterium odoratum</name>
    <dbReference type="NCBI Taxonomy" id="256"/>
    <lineage>
        <taxon>Bacteria</taxon>
        <taxon>Pseudomonadati</taxon>
        <taxon>Bacteroidota</taxon>
        <taxon>Flavobacteriia</taxon>
        <taxon>Flavobacteriales</taxon>
        <taxon>Flavobacteriaceae</taxon>
        <taxon>Myroides</taxon>
    </lineage>
</organism>
<dbReference type="InterPro" id="IPR000595">
    <property type="entry name" value="cNMP-bd_dom"/>
</dbReference>
<sequence>MIYENLFAHIEQKVRLTPTEKEQISSFFRVKKLRKRQFLLQEEDVCKDFAFVSHGLLKSYVLDEKGNENINLFGWEGWWIADFQSFLFQSPATLAIEAIEDCELLLLSRENYDQMLEEVPAMERYFRLVYERSLATKDQRLVTAQTYSAEEKYNHLIQTYPELIQRIPQSLLASFLGLTPETFSRIKHKKRE</sequence>
<dbReference type="Proteomes" id="UP000255024">
    <property type="component" value="Unassembled WGS sequence"/>
</dbReference>
<dbReference type="Gene3D" id="2.60.120.10">
    <property type="entry name" value="Jelly Rolls"/>
    <property type="match status" value="1"/>
</dbReference>
<evidence type="ECO:0000313" key="3">
    <source>
        <dbReference type="Proteomes" id="UP000255024"/>
    </source>
</evidence>
<dbReference type="InterPro" id="IPR014710">
    <property type="entry name" value="RmlC-like_jellyroll"/>
</dbReference>
<dbReference type="InterPro" id="IPR018490">
    <property type="entry name" value="cNMP-bd_dom_sf"/>
</dbReference>
<proteinExistence type="predicted"/>
<evidence type="ECO:0000259" key="1">
    <source>
        <dbReference type="PROSITE" id="PS50042"/>
    </source>
</evidence>
<evidence type="ECO:0000313" key="2">
    <source>
        <dbReference type="EMBL" id="STZ69567.1"/>
    </source>
</evidence>
<dbReference type="PROSITE" id="PS50042">
    <property type="entry name" value="CNMP_BINDING_3"/>
    <property type="match status" value="1"/>
</dbReference>
<dbReference type="AlphaFoldDB" id="A0A378U367"/>
<gene>
    <name evidence="2" type="ORF">NCTC11179_03076</name>
</gene>
<dbReference type="SUPFAM" id="SSF51206">
    <property type="entry name" value="cAMP-binding domain-like"/>
    <property type="match status" value="1"/>
</dbReference>
<accession>A0A378U367</accession>
<reference evidence="2 3" key="1">
    <citation type="submission" date="2018-06" db="EMBL/GenBank/DDBJ databases">
        <authorList>
            <consortium name="Pathogen Informatics"/>
            <person name="Doyle S."/>
        </authorList>
    </citation>
    <scope>NUCLEOTIDE SEQUENCE [LARGE SCALE GENOMIC DNA]</scope>
    <source>
        <strain evidence="2 3">NCTC11179</strain>
    </source>
</reference>
<dbReference type="CDD" id="cd00038">
    <property type="entry name" value="CAP_ED"/>
    <property type="match status" value="1"/>
</dbReference>
<protein>
    <submittedName>
        <fullName evidence="2">Cyclic nucleotide-binding domain</fullName>
    </submittedName>
</protein>
<feature type="domain" description="Cyclic nucleotide-binding" evidence="1">
    <location>
        <begin position="6"/>
        <end position="133"/>
    </location>
</feature>
<keyword evidence="3" id="KW-1185">Reference proteome</keyword>
<dbReference type="Pfam" id="PF00027">
    <property type="entry name" value="cNMP_binding"/>
    <property type="match status" value="1"/>
</dbReference>
<name>A0A378U367_MYROD</name>
<dbReference type="EMBL" id="UGQL01000002">
    <property type="protein sequence ID" value="STZ69567.1"/>
    <property type="molecule type" value="Genomic_DNA"/>
</dbReference>
<dbReference type="RefSeq" id="WP_115092266.1">
    <property type="nucleotide sequence ID" value="NZ_CP068107.1"/>
</dbReference>